<dbReference type="GO" id="GO:0010468">
    <property type="term" value="P:regulation of gene expression"/>
    <property type="evidence" value="ECO:0007669"/>
    <property type="project" value="TreeGrafter"/>
</dbReference>
<proteinExistence type="inferred from homology"/>
<dbReference type="Gene3D" id="3.30.200.20">
    <property type="entry name" value="Phosphorylase Kinase, domain 1"/>
    <property type="match status" value="1"/>
</dbReference>
<reference evidence="16" key="1">
    <citation type="submission" date="2021-02" db="EMBL/GenBank/DDBJ databases">
        <authorList>
            <person name="Nowell W R."/>
        </authorList>
    </citation>
    <scope>NUCLEOTIDE SEQUENCE</scope>
</reference>
<dbReference type="Proteomes" id="UP000663891">
    <property type="component" value="Unassembled WGS sequence"/>
</dbReference>
<dbReference type="EMBL" id="CAJOAZ010000375">
    <property type="protein sequence ID" value="CAF3631535.1"/>
    <property type="molecule type" value="Genomic_DNA"/>
</dbReference>
<dbReference type="InterPro" id="IPR000719">
    <property type="entry name" value="Prot_kinase_dom"/>
</dbReference>
<feature type="domain" description="Protein kinase" evidence="12">
    <location>
        <begin position="19"/>
        <end position="312"/>
    </location>
</feature>
<dbReference type="InterPro" id="IPR008271">
    <property type="entry name" value="Ser/Thr_kinase_AS"/>
</dbReference>
<keyword evidence="3 11" id="KW-0723">Serine/threonine-protein kinase</keyword>
<dbReference type="Pfam" id="PF00069">
    <property type="entry name" value="Pkinase"/>
    <property type="match status" value="1"/>
</dbReference>
<evidence type="ECO:0000256" key="8">
    <source>
        <dbReference type="ARBA" id="ARBA00047811"/>
    </source>
</evidence>
<organism evidence="16 22">
    <name type="scientific">Adineta steineri</name>
    <dbReference type="NCBI Taxonomy" id="433720"/>
    <lineage>
        <taxon>Eukaryota</taxon>
        <taxon>Metazoa</taxon>
        <taxon>Spiralia</taxon>
        <taxon>Gnathifera</taxon>
        <taxon>Rotifera</taxon>
        <taxon>Eurotatoria</taxon>
        <taxon>Bdelloidea</taxon>
        <taxon>Adinetida</taxon>
        <taxon>Adinetidae</taxon>
        <taxon>Adineta</taxon>
    </lineage>
</organism>
<dbReference type="Proteomes" id="UP000663860">
    <property type="component" value="Unassembled WGS sequence"/>
</dbReference>
<dbReference type="FunFam" id="1.10.510.10:FF:000611">
    <property type="entry name" value="CMGC family protein kinase"/>
    <property type="match status" value="1"/>
</dbReference>
<protein>
    <recommendedName>
        <fullName evidence="2">cyclin-dependent kinase</fullName>
        <ecNumber evidence="2">2.7.11.22</ecNumber>
    </recommendedName>
</protein>
<dbReference type="EMBL" id="CAJNON010000657">
    <property type="protein sequence ID" value="CAF1346934.1"/>
    <property type="molecule type" value="Genomic_DNA"/>
</dbReference>
<dbReference type="EMBL" id="CAJNOM010000514">
    <property type="protein sequence ID" value="CAF1479193.1"/>
    <property type="molecule type" value="Genomic_DNA"/>
</dbReference>
<evidence type="ECO:0000256" key="11">
    <source>
        <dbReference type="RuleBase" id="RU000304"/>
    </source>
</evidence>
<comment type="catalytic activity">
    <reaction evidence="8">
        <text>L-threonyl-[protein] + ATP = O-phospho-L-threonyl-[protein] + ADP + H(+)</text>
        <dbReference type="Rhea" id="RHEA:46608"/>
        <dbReference type="Rhea" id="RHEA-COMP:11060"/>
        <dbReference type="Rhea" id="RHEA-COMP:11605"/>
        <dbReference type="ChEBI" id="CHEBI:15378"/>
        <dbReference type="ChEBI" id="CHEBI:30013"/>
        <dbReference type="ChEBI" id="CHEBI:30616"/>
        <dbReference type="ChEBI" id="CHEBI:61977"/>
        <dbReference type="ChEBI" id="CHEBI:456216"/>
        <dbReference type="EC" id="2.7.11.22"/>
    </reaction>
</comment>
<evidence type="ECO:0000256" key="10">
    <source>
        <dbReference type="PROSITE-ProRule" id="PRU10141"/>
    </source>
</evidence>
<evidence type="ECO:0000256" key="2">
    <source>
        <dbReference type="ARBA" id="ARBA00012425"/>
    </source>
</evidence>
<dbReference type="PROSITE" id="PS00108">
    <property type="entry name" value="PROTEIN_KINASE_ST"/>
    <property type="match status" value="1"/>
</dbReference>
<keyword evidence="21" id="KW-1185">Reference proteome</keyword>
<evidence type="ECO:0000256" key="4">
    <source>
        <dbReference type="ARBA" id="ARBA00022679"/>
    </source>
</evidence>
<sequence length="351" mass="40530">MQYNNRSSRSIVQSPSSPWFIESILGSGTYGFVECVRNINTHQMLARKIIKVTSKQEDENELPATAVREIAVLKSIHHEFIIKLSHVAFEPLYNSGTNHLCLYLEFLPTDLKRYMDALGPGERISPRLVKSYSYQLLSAIECLHRHRILHRDLKPPNILIDYEGRLKLADFGLARQCHMPERTLTHEVVTLWYRPPEVLLNAPTYGTALDVWGFGCVFAEMTLREPLFRGECEIDQLLLIFRLLGTPTVSEWPEIAQCLYYQTGLPRFPLDDVQLSRLPMSSQCRQFLKDTLIYNPKHRRTARQLLEEHEYLAEGAVLVHSSSKNGLLERPIRSVIDRAIRQQSESMRSVR</sequence>
<evidence type="ECO:0000313" key="22">
    <source>
        <dbReference type="Proteomes" id="UP000663891"/>
    </source>
</evidence>
<dbReference type="PROSITE" id="PS00107">
    <property type="entry name" value="PROTEIN_KINASE_ATP"/>
    <property type="match status" value="1"/>
</dbReference>
<dbReference type="Proteomes" id="UP000663868">
    <property type="component" value="Unassembled WGS sequence"/>
</dbReference>
<feature type="binding site" evidence="10">
    <location>
        <position position="48"/>
    </location>
    <ligand>
        <name>ATP</name>
        <dbReference type="ChEBI" id="CHEBI:30616"/>
    </ligand>
</feature>
<comment type="caution">
    <text evidence="16">The sequence shown here is derived from an EMBL/GenBank/DDBJ whole genome shotgun (WGS) entry which is preliminary data.</text>
</comment>
<evidence type="ECO:0000313" key="15">
    <source>
        <dbReference type="EMBL" id="CAF1219010.1"/>
    </source>
</evidence>
<evidence type="ECO:0000313" key="13">
    <source>
        <dbReference type="EMBL" id="CAF0715368.1"/>
    </source>
</evidence>
<evidence type="ECO:0000256" key="7">
    <source>
        <dbReference type="ARBA" id="ARBA00022840"/>
    </source>
</evidence>
<evidence type="ECO:0000256" key="9">
    <source>
        <dbReference type="ARBA" id="ARBA00048367"/>
    </source>
</evidence>
<dbReference type="SUPFAM" id="SSF56112">
    <property type="entry name" value="Protein kinase-like (PK-like)"/>
    <property type="match status" value="1"/>
</dbReference>
<dbReference type="EMBL" id="CAJNOM010000508">
    <property type="protein sequence ID" value="CAF1476289.1"/>
    <property type="molecule type" value="Genomic_DNA"/>
</dbReference>
<dbReference type="EC" id="2.7.11.22" evidence="2"/>
<evidence type="ECO:0000313" key="17">
    <source>
        <dbReference type="EMBL" id="CAF1476289.1"/>
    </source>
</evidence>
<dbReference type="EMBL" id="CAJNOE010000004">
    <property type="protein sequence ID" value="CAF0715368.1"/>
    <property type="molecule type" value="Genomic_DNA"/>
</dbReference>
<name>A0A815H6H2_9BILA</name>
<dbReference type="GO" id="GO:0004693">
    <property type="term" value="F:cyclin-dependent protein serine/threonine kinase activity"/>
    <property type="evidence" value="ECO:0007669"/>
    <property type="project" value="UniProtKB-EC"/>
</dbReference>
<dbReference type="Gene3D" id="1.10.510.10">
    <property type="entry name" value="Transferase(Phosphotransferase) domain 1"/>
    <property type="match status" value="1"/>
</dbReference>
<evidence type="ECO:0000313" key="19">
    <source>
        <dbReference type="EMBL" id="CAF3613083.1"/>
    </source>
</evidence>
<evidence type="ECO:0000313" key="21">
    <source>
        <dbReference type="Proteomes" id="UP000663832"/>
    </source>
</evidence>
<dbReference type="GO" id="GO:0000307">
    <property type="term" value="C:cyclin-dependent protein kinase holoenzyme complex"/>
    <property type="evidence" value="ECO:0007669"/>
    <property type="project" value="TreeGrafter"/>
</dbReference>
<dbReference type="Proteomes" id="UP000663832">
    <property type="component" value="Unassembled WGS sequence"/>
</dbReference>
<dbReference type="GO" id="GO:0005524">
    <property type="term" value="F:ATP binding"/>
    <property type="evidence" value="ECO:0007669"/>
    <property type="project" value="UniProtKB-UniRule"/>
</dbReference>
<evidence type="ECO:0000256" key="3">
    <source>
        <dbReference type="ARBA" id="ARBA00022527"/>
    </source>
</evidence>
<keyword evidence="5 10" id="KW-0547">Nucleotide-binding</keyword>
<dbReference type="SMART" id="SM00220">
    <property type="entry name" value="S_TKc"/>
    <property type="match status" value="1"/>
</dbReference>
<comment type="catalytic activity">
    <reaction evidence="9">
        <text>L-seryl-[protein] + ATP = O-phospho-L-seryl-[protein] + ADP + H(+)</text>
        <dbReference type="Rhea" id="RHEA:17989"/>
        <dbReference type="Rhea" id="RHEA-COMP:9863"/>
        <dbReference type="Rhea" id="RHEA-COMP:11604"/>
        <dbReference type="ChEBI" id="CHEBI:15378"/>
        <dbReference type="ChEBI" id="CHEBI:29999"/>
        <dbReference type="ChEBI" id="CHEBI:30616"/>
        <dbReference type="ChEBI" id="CHEBI:83421"/>
        <dbReference type="ChEBI" id="CHEBI:456216"/>
        <dbReference type="EC" id="2.7.11.22"/>
    </reaction>
</comment>
<evidence type="ECO:0000313" key="20">
    <source>
        <dbReference type="EMBL" id="CAF3631535.1"/>
    </source>
</evidence>
<dbReference type="InterPro" id="IPR017441">
    <property type="entry name" value="Protein_kinase_ATP_BS"/>
</dbReference>
<dbReference type="GO" id="GO:0005737">
    <property type="term" value="C:cytoplasm"/>
    <property type="evidence" value="ECO:0007669"/>
    <property type="project" value="TreeGrafter"/>
</dbReference>
<dbReference type="GO" id="GO:0000082">
    <property type="term" value="P:G1/S transition of mitotic cell cycle"/>
    <property type="evidence" value="ECO:0007669"/>
    <property type="project" value="TreeGrafter"/>
</dbReference>
<dbReference type="Proteomes" id="UP000663877">
    <property type="component" value="Unassembled WGS sequence"/>
</dbReference>
<evidence type="ECO:0000313" key="18">
    <source>
        <dbReference type="EMBL" id="CAF1479193.1"/>
    </source>
</evidence>
<gene>
    <name evidence="14" type="ORF">BJG266_LOCUS26396</name>
    <name evidence="13" type="ORF">IZO911_LOCUS885</name>
    <name evidence="15" type="ORF">JYZ213_LOCUS27895</name>
    <name evidence="19" type="ORF">KXQ929_LOCUS5747</name>
    <name evidence="20" type="ORF">OXD698_LOCUS7971</name>
    <name evidence="17" type="ORF">QVE165_LOCUS41930</name>
    <name evidence="18" type="ORF">QVE165_LOCUS42124</name>
    <name evidence="16" type="ORF">VCS650_LOCUS33547</name>
</gene>
<accession>A0A815H6H2</accession>
<evidence type="ECO:0000256" key="5">
    <source>
        <dbReference type="ARBA" id="ARBA00022741"/>
    </source>
</evidence>
<keyword evidence="7 10" id="KW-0067">ATP-binding</keyword>
<evidence type="ECO:0000313" key="14">
    <source>
        <dbReference type="EMBL" id="CAF1192151.1"/>
    </source>
</evidence>
<evidence type="ECO:0000256" key="1">
    <source>
        <dbReference type="ARBA" id="ARBA00006485"/>
    </source>
</evidence>
<dbReference type="GO" id="GO:0030332">
    <property type="term" value="F:cyclin binding"/>
    <property type="evidence" value="ECO:0007669"/>
    <property type="project" value="TreeGrafter"/>
</dbReference>
<dbReference type="PANTHER" id="PTHR24056">
    <property type="entry name" value="CELL DIVISION PROTEIN KINASE"/>
    <property type="match status" value="1"/>
</dbReference>
<dbReference type="Proteomes" id="UP000663844">
    <property type="component" value="Unassembled WGS sequence"/>
</dbReference>
<dbReference type="InterPro" id="IPR011009">
    <property type="entry name" value="Kinase-like_dom_sf"/>
</dbReference>
<evidence type="ECO:0000256" key="6">
    <source>
        <dbReference type="ARBA" id="ARBA00022777"/>
    </source>
</evidence>
<dbReference type="Proteomes" id="UP000663845">
    <property type="component" value="Unassembled WGS sequence"/>
</dbReference>
<keyword evidence="6" id="KW-0418">Kinase</keyword>
<dbReference type="PROSITE" id="PS50011">
    <property type="entry name" value="PROTEIN_KINASE_DOM"/>
    <property type="match status" value="1"/>
</dbReference>
<dbReference type="EMBL" id="CAJNOI010000220">
    <property type="protein sequence ID" value="CAF1192151.1"/>
    <property type="molecule type" value="Genomic_DNA"/>
</dbReference>
<dbReference type="AlphaFoldDB" id="A0A815H6H2"/>
<comment type="similarity">
    <text evidence="1">Belongs to the protein kinase superfamily. CMGC Ser/Thr protein kinase family. CDC2/CDKX subfamily.</text>
</comment>
<dbReference type="EMBL" id="CAJOBB010000214">
    <property type="protein sequence ID" value="CAF3613083.1"/>
    <property type="molecule type" value="Genomic_DNA"/>
</dbReference>
<dbReference type="InterPro" id="IPR050108">
    <property type="entry name" value="CDK"/>
</dbReference>
<dbReference type="EMBL" id="CAJNOG010000396">
    <property type="protein sequence ID" value="CAF1219010.1"/>
    <property type="molecule type" value="Genomic_DNA"/>
</dbReference>
<dbReference type="GO" id="GO:0005634">
    <property type="term" value="C:nucleus"/>
    <property type="evidence" value="ECO:0007669"/>
    <property type="project" value="TreeGrafter"/>
</dbReference>
<keyword evidence="4" id="KW-0808">Transferase</keyword>
<dbReference type="GO" id="GO:0010389">
    <property type="term" value="P:regulation of G2/M transition of mitotic cell cycle"/>
    <property type="evidence" value="ECO:0007669"/>
    <property type="project" value="TreeGrafter"/>
</dbReference>
<dbReference type="OrthoDB" id="9972580at2759"/>
<dbReference type="GO" id="GO:0007165">
    <property type="term" value="P:signal transduction"/>
    <property type="evidence" value="ECO:0007669"/>
    <property type="project" value="TreeGrafter"/>
</dbReference>
<evidence type="ECO:0000313" key="16">
    <source>
        <dbReference type="EMBL" id="CAF1346934.1"/>
    </source>
</evidence>
<dbReference type="PANTHER" id="PTHR24056:SF254">
    <property type="entry name" value="CYCLIN-DEPENDENT KINASE 2"/>
    <property type="match status" value="1"/>
</dbReference>
<evidence type="ECO:0000259" key="12">
    <source>
        <dbReference type="PROSITE" id="PS50011"/>
    </source>
</evidence>